<evidence type="ECO:0000259" key="7">
    <source>
        <dbReference type="Pfam" id="PF02463"/>
    </source>
</evidence>
<feature type="coiled-coil region" evidence="6">
    <location>
        <begin position="438"/>
        <end position="500"/>
    </location>
</feature>
<dbReference type="GO" id="GO:0007059">
    <property type="term" value="P:chromosome segregation"/>
    <property type="evidence" value="ECO:0007669"/>
    <property type="project" value="UniProtKB-UniRule"/>
</dbReference>
<dbReference type="PANTHER" id="PTHR43977">
    <property type="entry name" value="STRUCTURAL MAINTENANCE OF CHROMOSOMES PROTEIN 3"/>
    <property type="match status" value="1"/>
</dbReference>
<evidence type="ECO:0000256" key="6">
    <source>
        <dbReference type="HAMAP-Rule" id="MF_01894"/>
    </source>
</evidence>
<dbReference type="NCBIfam" id="TIGR02168">
    <property type="entry name" value="SMC_prok_B"/>
    <property type="match status" value="1"/>
</dbReference>
<feature type="coiled-coil region" evidence="6">
    <location>
        <begin position="170"/>
        <end position="231"/>
    </location>
</feature>
<dbReference type="CDD" id="cd03278">
    <property type="entry name" value="ABC_SMC_barmotin"/>
    <property type="match status" value="2"/>
</dbReference>
<dbReference type="InterPro" id="IPR024704">
    <property type="entry name" value="SMC"/>
</dbReference>
<keyword evidence="9" id="KW-1185">Reference proteome</keyword>
<feature type="binding site" evidence="6">
    <location>
        <begin position="32"/>
        <end position="39"/>
    </location>
    <ligand>
        <name>ATP</name>
        <dbReference type="ChEBI" id="CHEBI:30616"/>
    </ligand>
</feature>
<dbReference type="PIRSF" id="PIRSF005719">
    <property type="entry name" value="SMC"/>
    <property type="match status" value="1"/>
</dbReference>
<dbReference type="InterPro" id="IPR036277">
    <property type="entry name" value="SMC_hinge_sf"/>
</dbReference>
<dbReference type="EMBL" id="BAEO01000008">
    <property type="protein sequence ID" value="GAC17562.1"/>
    <property type="molecule type" value="Genomic_DNA"/>
</dbReference>
<comment type="domain">
    <text evidence="6">Contains large globular domains required for ATP hydrolysis at each terminus and a third globular domain forming a flexible hinge near the middle of the molecule. These domains are separated by coiled-coil structures.</text>
</comment>
<keyword evidence="4 6" id="KW-0175">Coiled coil</keyword>
<dbReference type="InterPro" id="IPR011890">
    <property type="entry name" value="SMC_prok"/>
</dbReference>
<dbReference type="HAMAP" id="MF_01894">
    <property type="entry name" value="Smc_prok"/>
    <property type="match status" value="1"/>
</dbReference>
<comment type="subcellular location">
    <subcellularLocation>
        <location evidence="6">Cytoplasm</location>
    </subcellularLocation>
</comment>
<dbReference type="GO" id="GO:0005694">
    <property type="term" value="C:chromosome"/>
    <property type="evidence" value="ECO:0007669"/>
    <property type="project" value="InterPro"/>
</dbReference>
<accession>K6YHB1</accession>
<protein>
    <recommendedName>
        <fullName evidence="6">Chromosome partition protein Smc</fullName>
    </recommendedName>
</protein>
<dbReference type="Gene3D" id="3.40.50.300">
    <property type="entry name" value="P-loop containing nucleotide triphosphate hydrolases"/>
    <property type="match status" value="2"/>
</dbReference>
<reference evidence="8 9" key="1">
    <citation type="journal article" date="2017" name="Antonie Van Leeuwenhoek">
        <title>Rhizobium rhizosphaerae sp. nov., a novel species isolated from rice rhizosphere.</title>
        <authorList>
            <person name="Zhao J.J."/>
            <person name="Zhang J."/>
            <person name="Zhang R.J."/>
            <person name="Zhang C.W."/>
            <person name="Yin H.Q."/>
            <person name="Zhang X.X."/>
        </authorList>
    </citation>
    <scope>NUCLEOTIDE SEQUENCE [LARGE SCALE GENOMIC DNA]</scope>
    <source>
        <strain evidence="8 9">BSs20135</strain>
    </source>
</reference>
<dbReference type="STRING" id="493475.GARC_0581"/>
<keyword evidence="5 6" id="KW-0238">DNA-binding</keyword>
<dbReference type="GO" id="GO:0016887">
    <property type="term" value="F:ATP hydrolysis activity"/>
    <property type="evidence" value="ECO:0007669"/>
    <property type="project" value="InterPro"/>
</dbReference>
<evidence type="ECO:0000256" key="4">
    <source>
        <dbReference type="ARBA" id="ARBA00023054"/>
    </source>
</evidence>
<gene>
    <name evidence="6 8" type="primary">smc</name>
    <name evidence="8" type="ORF">GARC_0581</name>
</gene>
<feature type="coiled-coil region" evidence="6">
    <location>
        <begin position="356"/>
        <end position="383"/>
    </location>
</feature>
<evidence type="ECO:0000256" key="5">
    <source>
        <dbReference type="ARBA" id="ARBA00023125"/>
    </source>
</evidence>
<dbReference type="InterPro" id="IPR027417">
    <property type="entry name" value="P-loop_NTPase"/>
</dbReference>
<dbReference type="eggNOG" id="COG1196">
    <property type="taxonomic scope" value="Bacteria"/>
</dbReference>
<evidence type="ECO:0000256" key="2">
    <source>
        <dbReference type="ARBA" id="ARBA00022741"/>
    </source>
</evidence>
<dbReference type="InterPro" id="IPR003395">
    <property type="entry name" value="RecF/RecN/SMC_N"/>
</dbReference>
<dbReference type="GO" id="GO:0006260">
    <property type="term" value="P:DNA replication"/>
    <property type="evidence" value="ECO:0007669"/>
    <property type="project" value="UniProtKB-UniRule"/>
</dbReference>
<dbReference type="SUPFAM" id="SSF52540">
    <property type="entry name" value="P-loop containing nucleoside triphosphate hydrolases"/>
    <property type="match status" value="1"/>
</dbReference>
<keyword evidence="2 6" id="KW-0547">Nucleotide-binding</keyword>
<feature type="coiled-coil region" evidence="6">
    <location>
        <begin position="913"/>
        <end position="940"/>
    </location>
</feature>
<dbReference type="OrthoDB" id="9808768at2"/>
<dbReference type="GO" id="GO:0030261">
    <property type="term" value="P:chromosome condensation"/>
    <property type="evidence" value="ECO:0007669"/>
    <property type="project" value="InterPro"/>
</dbReference>
<dbReference type="SUPFAM" id="SSF75553">
    <property type="entry name" value="Smc hinge domain"/>
    <property type="match status" value="1"/>
</dbReference>
<dbReference type="AlphaFoldDB" id="K6YHB1"/>
<sequence length="1163" mass="132339">MRLKKIKLAGFKSFVDPTTIPFPDDMTAVVGPNGCGKSNVIDAVRWVLGESSAKNLRGDSMTDVIFNGSTARKPVSQCSVELVFDNSSGRIQGEYAGYNELSVKRIVTKDAQSSYLLNNTKCRRRDVTDLFLGTGLGPRSYAIIEQGMISRLIESKPQELRVFIEEAAGVSKYKERRRETETRIRHTKENLERLEDVRGELGQQLEKLQRQATAAKRYKELKQNERRYKAELAAIRWLKHSKKIDSLESDISKKDADIEAYVATQRNEEKDITEFKQQQQDFKQQLSDIQQQVFRVSTDITRIEQNQIHTKQRRQQIEQESNSLQEAITDNEIHHQQNLDKIEELSEQIALAEPEKQLSEDQLEQAQSVLLEAEEQFSQQQHQWRNKELEFNQRKQQAQSCHGKIQSLMSMQMRTQQRIGELKDELSEVIDDELTLQIETCQDEILILEEQAEQSAENTELTLSTQETSQVDLKQAEQNQMKLRGELQSIEAQLAALNALQQSSDLNKASQDFIQKYQLTSQSWWQTLDIQNGWEEAFETITQQWQSAVLLPQSSNQDKLVELSGSAWLFQDSYIENHGAKITDKSIVTKLNNKAVPSWLTHILCANNLEQGLAMLTNLASYQSVITQDGYWLGQGWMIVGSADQQSGLLKRANQIKQLEAQLELVQSKILAADVEVSDKEDKLIVAKRSAETAKQQFEQLKLTLQQTKNQAQLLAQQHQQNMDRNTRLSQELIRQQDTSEEEQQQQLEELAMQAEELEQAVEALQEQQLEFELNREQLQQKVADSRTQVENTKNKLHQLALHLQSVQSQYQGLTANQQREALLLNNMQQKLSLLKTEFAELSSPLEDQQESLQQLLEQKAMLDIQQQELHDKLAAIDEKLTVAEKGQQGVTDKIQLMLSELQSIKLECEGYRVRANGVLEQLQEMHQNLKEVLDTLPEDANETSWQNLLDKTIASVGRLGAVNLAAVEEYDIQAERKQHLDDQNDDLVSALDILEQAIRKIDKETRSRFKETFDQVNEDLKLLFPKVFGGGMAYLELTGDDLLETGVTIMARPPGKKNSTIHLLSGGEKALTALSLVFAIFRLNPAPFCLLDEVDAPLDDANVVRFCKLVSEMSKTVQFIFITHNKIAMEMATHLTGVTMAEPGVSRMVAVDVDEAVAIAQA</sequence>
<organism evidence="8 9">
    <name type="scientific">Paraglaciecola arctica BSs20135</name>
    <dbReference type="NCBI Taxonomy" id="493475"/>
    <lineage>
        <taxon>Bacteria</taxon>
        <taxon>Pseudomonadati</taxon>
        <taxon>Pseudomonadota</taxon>
        <taxon>Gammaproteobacteria</taxon>
        <taxon>Alteromonadales</taxon>
        <taxon>Alteromonadaceae</taxon>
        <taxon>Paraglaciecola</taxon>
    </lineage>
</organism>
<feature type="coiled-coil region" evidence="6">
    <location>
        <begin position="978"/>
        <end position="1005"/>
    </location>
</feature>
<dbReference type="RefSeq" id="WP_007616457.1">
    <property type="nucleotide sequence ID" value="NZ_BAEO01000008.1"/>
</dbReference>
<dbReference type="Proteomes" id="UP000006327">
    <property type="component" value="Unassembled WGS sequence"/>
</dbReference>
<dbReference type="GO" id="GO:0007062">
    <property type="term" value="P:sister chromatid cohesion"/>
    <property type="evidence" value="ECO:0007669"/>
    <property type="project" value="InterPro"/>
</dbReference>
<feature type="coiled-coil region" evidence="6">
    <location>
        <begin position="846"/>
        <end position="873"/>
    </location>
</feature>
<dbReference type="GO" id="GO:0005524">
    <property type="term" value="F:ATP binding"/>
    <property type="evidence" value="ECO:0007669"/>
    <property type="project" value="UniProtKB-UniRule"/>
</dbReference>
<comment type="function">
    <text evidence="6">Required for chromosome condensation and partitioning.</text>
</comment>
<name>K6YHB1_9ALTE</name>
<dbReference type="Pfam" id="PF02463">
    <property type="entry name" value="SMC_N"/>
    <property type="match status" value="1"/>
</dbReference>
<feature type="domain" description="RecF/RecN/SMC N-terminal" evidence="7">
    <location>
        <begin position="3"/>
        <end position="1147"/>
    </location>
</feature>
<evidence type="ECO:0000313" key="9">
    <source>
        <dbReference type="Proteomes" id="UP000006327"/>
    </source>
</evidence>
<feature type="coiled-coil region" evidence="6">
    <location>
        <begin position="649"/>
        <end position="810"/>
    </location>
</feature>
<comment type="subunit">
    <text evidence="6">Homodimer.</text>
</comment>
<evidence type="ECO:0000256" key="3">
    <source>
        <dbReference type="ARBA" id="ARBA00022840"/>
    </source>
</evidence>
<keyword evidence="3 6" id="KW-0067">ATP-binding</keyword>
<dbReference type="GO" id="GO:0003677">
    <property type="term" value="F:DNA binding"/>
    <property type="evidence" value="ECO:0007669"/>
    <property type="project" value="UniProtKB-UniRule"/>
</dbReference>
<dbReference type="GO" id="GO:0005737">
    <property type="term" value="C:cytoplasm"/>
    <property type="evidence" value="ECO:0007669"/>
    <property type="project" value="UniProtKB-SubCell"/>
</dbReference>
<evidence type="ECO:0000256" key="1">
    <source>
        <dbReference type="ARBA" id="ARBA00022490"/>
    </source>
</evidence>
<comment type="similarity">
    <text evidence="6">Belongs to the SMC family.</text>
</comment>
<comment type="caution">
    <text evidence="8">The sequence shown here is derived from an EMBL/GenBank/DDBJ whole genome shotgun (WGS) entry which is preliminary data.</text>
</comment>
<proteinExistence type="inferred from homology"/>
<keyword evidence="1 6" id="KW-0963">Cytoplasm</keyword>
<evidence type="ECO:0000313" key="8">
    <source>
        <dbReference type="EMBL" id="GAC17562.1"/>
    </source>
</evidence>